<dbReference type="Proteomes" id="UP000031631">
    <property type="component" value="Chromosome"/>
</dbReference>
<dbReference type="Pfam" id="PF03695">
    <property type="entry name" value="UPF0149"/>
    <property type="match status" value="1"/>
</dbReference>
<dbReference type="SUPFAM" id="SSF101327">
    <property type="entry name" value="YgfB-like"/>
    <property type="match status" value="1"/>
</dbReference>
<dbReference type="InterPro" id="IPR011978">
    <property type="entry name" value="YgfB-like"/>
</dbReference>
<keyword evidence="2" id="KW-1185">Reference proteome</keyword>
<evidence type="ECO:0000313" key="2">
    <source>
        <dbReference type="Proteomes" id="UP000031631"/>
    </source>
</evidence>
<gene>
    <name evidence="1" type="ORF">TBH_C2498</name>
</gene>
<organism evidence="1 2">
    <name type="scientific">Thiolapillus brandeum</name>
    <dbReference type="NCBI Taxonomy" id="1076588"/>
    <lineage>
        <taxon>Bacteria</taxon>
        <taxon>Pseudomonadati</taxon>
        <taxon>Pseudomonadota</taxon>
        <taxon>Gammaproteobacteria</taxon>
        <taxon>Chromatiales</taxon>
        <taxon>Sedimenticolaceae</taxon>
        <taxon>Thiolapillus</taxon>
    </lineage>
</organism>
<dbReference type="RefSeq" id="WP_082030756.1">
    <property type="nucleotide sequence ID" value="NZ_AP012273.1"/>
</dbReference>
<accession>A0A7U6GKM8</accession>
<dbReference type="NCBIfam" id="TIGR02292">
    <property type="entry name" value="ygfB_yecA"/>
    <property type="match status" value="1"/>
</dbReference>
<dbReference type="EMBL" id="AP012273">
    <property type="protein sequence ID" value="BAO45406.1"/>
    <property type="molecule type" value="Genomic_DNA"/>
</dbReference>
<protein>
    <recommendedName>
        <fullName evidence="3">YecA family protein</fullName>
    </recommendedName>
</protein>
<dbReference type="KEGG" id="tbn:TBH_C2498"/>
<evidence type="ECO:0000313" key="1">
    <source>
        <dbReference type="EMBL" id="BAO45406.1"/>
    </source>
</evidence>
<evidence type="ECO:0008006" key="3">
    <source>
        <dbReference type="Google" id="ProtNLM"/>
    </source>
</evidence>
<proteinExistence type="predicted"/>
<dbReference type="OrthoDB" id="570299at2"/>
<dbReference type="AlphaFoldDB" id="A0A7U6GKM8"/>
<name>A0A7U6GKM8_9GAMM</name>
<dbReference type="InterPro" id="IPR036255">
    <property type="entry name" value="YgfB-like_sf"/>
</dbReference>
<sequence>MNQMMNDAQLERLEDFLLAHLEEGCMPLDVAQGFLSAIVSGPQLIMPNQWLPNILGDTNFASNKEAKDIMELVMSLYSTTLAELENQDYAPMILSMEEGHEDDPLPLPYGWCEGYIIGWNMQGESALDDMAGDESAAMHLGPVAAFLMYEEDQLLNPPNETEHREAADQLANSAMALYEWWKPRRAAPTGC</sequence>
<reference evidence="1 2" key="1">
    <citation type="journal article" date="2014" name="PLoS ONE">
        <title>Physiological and genomic features of a novel sulfur-oxidizing gammaproteobacterium belonging to a previously uncultivated symbiotic lineage isolated from a hydrothermal vent.</title>
        <authorList>
            <person name="Nunoura T."/>
            <person name="Takaki Y."/>
            <person name="Kazama H."/>
            <person name="Kakuta J."/>
            <person name="Shimamura S."/>
            <person name="Makita H."/>
            <person name="Hirai M."/>
            <person name="Miyazaki M."/>
            <person name="Takai K."/>
        </authorList>
    </citation>
    <scope>NUCLEOTIDE SEQUENCE [LARGE SCALE GENOMIC DNA]</scope>
    <source>
        <strain evidence="1 2">Hiromi1</strain>
    </source>
</reference>
<dbReference type="Gene3D" id="1.20.120.740">
    <property type="entry name" value="YgfB uncharacterised protein family UPF0149, PF03695"/>
    <property type="match status" value="1"/>
</dbReference>